<comment type="function">
    <text evidence="7">Required for formation of the rod structure of the flagellar apparatus. Together with FliI and FliH, may constitute the export apparatus of flagellin.</text>
</comment>
<dbReference type="PANTHER" id="PTHR30161:SF1">
    <property type="entry name" value="FLAGELLAR BIOSYNTHESIS PROTEIN FLHA-RELATED"/>
    <property type="match status" value="1"/>
</dbReference>
<evidence type="ECO:0000256" key="5">
    <source>
        <dbReference type="ARBA" id="ARBA00022989"/>
    </source>
</evidence>
<dbReference type="InterPro" id="IPR042194">
    <property type="entry name" value="FHIPEP_1"/>
</dbReference>
<evidence type="ECO:0000313" key="9">
    <source>
        <dbReference type="Proteomes" id="UP001596977"/>
    </source>
</evidence>
<keyword evidence="6 7" id="KW-0472">Membrane</keyword>
<keyword evidence="8" id="KW-0969">Cilium</keyword>
<gene>
    <name evidence="7 8" type="primary">flhA</name>
    <name evidence="8" type="ORF">ACFQ1E_02775</name>
</gene>
<dbReference type="Pfam" id="PF00771">
    <property type="entry name" value="FHIPEP"/>
    <property type="match status" value="1"/>
</dbReference>
<dbReference type="InterPro" id="IPR042193">
    <property type="entry name" value="FHIPEP_3"/>
</dbReference>
<organism evidence="8 9">
    <name type="scientific">Sphingomonas canadensis</name>
    <dbReference type="NCBI Taxonomy" id="1219257"/>
    <lineage>
        <taxon>Bacteria</taxon>
        <taxon>Pseudomonadati</taxon>
        <taxon>Pseudomonadota</taxon>
        <taxon>Alphaproteobacteria</taxon>
        <taxon>Sphingomonadales</taxon>
        <taxon>Sphingomonadaceae</taxon>
        <taxon>Sphingomonas</taxon>
    </lineage>
</organism>
<evidence type="ECO:0000256" key="3">
    <source>
        <dbReference type="ARBA" id="ARBA00022475"/>
    </source>
</evidence>
<protein>
    <recommendedName>
        <fullName evidence="7">Flagellar biosynthesis protein FlhA</fullName>
    </recommendedName>
</protein>
<proteinExistence type="inferred from homology"/>
<feature type="transmembrane region" description="Helical" evidence="7">
    <location>
        <begin position="113"/>
        <end position="136"/>
    </location>
</feature>
<dbReference type="EMBL" id="JBHTJG010000001">
    <property type="protein sequence ID" value="MFD0945256.1"/>
    <property type="molecule type" value="Genomic_DNA"/>
</dbReference>
<dbReference type="NCBIfam" id="TIGR01398">
    <property type="entry name" value="FlhA"/>
    <property type="match status" value="1"/>
</dbReference>
<dbReference type="Proteomes" id="UP001596977">
    <property type="component" value="Unassembled WGS sequence"/>
</dbReference>
<evidence type="ECO:0000256" key="6">
    <source>
        <dbReference type="ARBA" id="ARBA00023136"/>
    </source>
</evidence>
<dbReference type="InterPro" id="IPR025505">
    <property type="entry name" value="FHIPEP_CS"/>
</dbReference>
<feature type="transmembrane region" description="Helical" evidence="7">
    <location>
        <begin position="18"/>
        <end position="36"/>
    </location>
</feature>
<dbReference type="PROSITE" id="PS00994">
    <property type="entry name" value="FHIPEP"/>
    <property type="match status" value="1"/>
</dbReference>
<evidence type="ECO:0000256" key="7">
    <source>
        <dbReference type="RuleBase" id="RU364093"/>
    </source>
</evidence>
<keyword evidence="8" id="KW-0282">Flagellum</keyword>
<keyword evidence="7" id="KW-0653">Protein transport</keyword>
<sequence>MNGLAFSADRIGPMVRSFALPLAILMLVALMVVPVPSALLDIFFIMNIMISLAVLMVALNAQKPLDFSAFPTVLLFATLFRLGLNVASTRVVLGHGHEGTSAAGHVIEAFGTFLIGGDYVVGLLVFAILVIINMIVVTKGAGRVSEVSARFTLDALPGKQMAIDADLNAGLITPDEARARRAEVSTEADFYGSMDGSSKFVKGDAVAGLLILAINIVGGLILGPVSHAMSLGDAATTYIQLAVGDALVAQIPALLLSIAAAAIVTRVNSQHDLTGQIGSQFGSHKTWTPVAGILALLGVMPGMPHFVILPAAAVAGLAAWRLHKVANLPPPPEPAPEPADPSRIGWEEVTDNMQVMLDIGYGLVPLVDERRGGPLMGRITGVRRQLSKELGFVVPQVRVRDDINLPPFTYRVVIGGVVVGEDQVSPDEMLALDTGQAAGRLRGKGVKDPTFGLDAVWISAADADEATGAGYLVVDPGTVIATHLNQCLVQNSADLLGPDEVQSLLDGLKERAAQLVAALSPQPVPLTTLTQVLRGLLAESIPLREFRRIAAAIAVAAQRTLDPDEILELIRPELGPLIIQRLCGVREPLRVMTLEGHLEALLGQAVRSDPSRRHTIEPDLGRRIADALQRAAQPLVAEAKPFALVVQPSIRVAIRKLVKTVLPDTPVMSFFEVPEDKAVEVVAVIGAPEALPA</sequence>
<dbReference type="PIRSF" id="PIRSF005419">
    <property type="entry name" value="FlhA"/>
    <property type="match status" value="1"/>
</dbReference>
<accession>A0ABW3H1B8</accession>
<keyword evidence="7" id="KW-1005">Bacterial flagellum biogenesis</keyword>
<evidence type="ECO:0000313" key="8">
    <source>
        <dbReference type="EMBL" id="MFD0945256.1"/>
    </source>
</evidence>
<dbReference type="PANTHER" id="PTHR30161">
    <property type="entry name" value="FLAGELLAR EXPORT PROTEIN, MEMBRANE FLHA SUBUNIT-RELATED"/>
    <property type="match status" value="1"/>
</dbReference>
<keyword evidence="4 7" id="KW-0812">Transmembrane</keyword>
<keyword evidence="8" id="KW-0966">Cell projection</keyword>
<comment type="subcellular location">
    <subcellularLocation>
        <location evidence="1 7">Cell membrane</location>
        <topology evidence="1 7">Multi-pass membrane protein</topology>
    </subcellularLocation>
</comment>
<feature type="transmembrane region" description="Helical" evidence="7">
    <location>
        <begin position="73"/>
        <end position="93"/>
    </location>
</feature>
<keyword evidence="3 7" id="KW-1003">Cell membrane</keyword>
<feature type="transmembrane region" description="Helical" evidence="7">
    <location>
        <begin position="246"/>
        <end position="267"/>
    </location>
</feature>
<feature type="transmembrane region" description="Helical" evidence="7">
    <location>
        <begin position="42"/>
        <end position="61"/>
    </location>
</feature>
<evidence type="ECO:0000256" key="4">
    <source>
        <dbReference type="ARBA" id="ARBA00022692"/>
    </source>
</evidence>
<dbReference type="Gene3D" id="3.40.50.12790">
    <property type="entry name" value="FHIPEP family, domain 4"/>
    <property type="match status" value="1"/>
</dbReference>
<feature type="transmembrane region" description="Helical" evidence="7">
    <location>
        <begin position="287"/>
        <end position="320"/>
    </location>
</feature>
<keyword evidence="5 7" id="KW-1133">Transmembrane helix</keyword>
<keyword evidence="9" id="KW-1185">Reference proteome</keyword>
<dbReference type="InterPro" id="IPR001712">
    <property type="entry name" value="T3SS_FHIPEP"/>
</dbReference>
<comment type="similarity">
    <text evidence="2 7">Belongs to the FHIPEP (flagella/HR/invasion proteins export pore) family.</text>
</comment>
<dbReference type="InterPro" id="IPR042196">
    <property type="entry name" value="FHIPEP_4"/>
</dbReference>
<dbReference type="InterPro" id="IPR006301">
    <property type="entry name" value="FlhA"/>
</dbReference>
<dbReference type="RefSeq" id="WP_264942494.1">
    <property type="nucleotide sequence ID" value="NZ_JAPDRA010000001.1"/>
</dbReference>
<reference evidence="9" key="1">
    <citation type="journal article" date="2019" name="Int. J. Syst. Evol. Microbiol.">
        <title>The Global Catalogue of Microorganisms (GCM) 10K type strain sequencing project: providing services to taxonomists for standard genome sequencing and annotation.</title>
        <authorList>
            <consortium name="The Broad Institute Genomics Platform"/>
            <consortium name="The Broad Institute Genome Sequencing Center for Infectious Disease"/>
            <person name="Wu L."/>
            <person name="Ma J."/>
        </authorList>
    </citation>
    <scope>NUCLEOTIDE SEQUENCE [LARGE SCALE GENOMIC DNA]</scope>
    <source>
        <strain evidence="9">CCUG 62982</strain>
    </source>
</reference>
<dbReference type="PRINTS" id="PR00949">
    <property type="entry name" value="TYPE3IMAPROT"/>
</dbReference>
<feature type="transmembrane region" description="Helical" evidence="7">
    <location>
        <begin position="205"/>
        <end position="226"/>
    </location>
</feature>
<keyword evidence="7" id="KW-0813">Transport</keyword>
<evidence type="ECO:0000256" key="2">
    <source>
        <dbReference type="ARBA" id="ARBA00008835"/>
    </source>
</evidence>
<evidence type="ECO:0000256" key="1">
    <source>
        <dbReference type="ARBA" id="ARBA00004651"/>
    </source>
</evidence>
<comment type="caution">
    <text evidence="8">The sequence shown here is derived from an EMBL/GenBank/DDBJ whole genome shotgun (WGS) entry which is preliminary data.</text>
</comment>
<dbReference type="Gene3D" id="1.10.8.540">
    <property type="entry name" value="FHIPEP family, domain 3"/>
    <property type="match status" value="1"/>
</dbReference>
<name>A0ABW3H1B8_9SPHN</name>
<keyword evidence="7" id="KW-1006">Bacterial flagellum protein export</keyword>
<dbReference type="Gene3D" id="3.40.30.60">
    <property type="entry name" value="FHIPEP family, domain 1"/>
    <property type="match status" value="1"/>
</dbReference>